<keyword evidence="2" id="KW-0812">Transmembrane</keyword>
<comment type="caution">
    <text evidence="3">The sequence shown here is derived from an EMBL/GenBank/DDBJ whole genome shotgun (WGS) entry which is preliminary data.</text>
</comment>
<dbReference type="EMBL" id="WBKA01000006">
    <property type="protein sequence ID" value="KAB1631536.1"/>
    <property type="molecule type" value="Genomic_DNA"/>
</dbReference>
<dbReference type="PANTHER" id="PTHR32063">
    <property type="match status" value="1"/>
</dbReference>
<dbReference type="AlphaFoldDB" id="A0A7C8FWR5"/>
<dbReference type="Gene3D" id="3.30.70.1440">
    <property type="entry name" value="Multidrug efflux transporter AcrB pore domain"/>
    <property type="match status" value="1"/>
</dbReference>
<reference evidence="3 4" key="1">
    <citation type="submission" date="2019-09" db="EMBL/GenBank/DDBJ databases">
        <title>Phylogeny of genus Pseudoclavibacter and closely related genus.</title>
        <authorList>
            <person name="Li Y."/>
        </authorList>
    </citation>
    <scope>NUCLEOTIDE SEQUENCE [LARGE SCALE GENOMIC DNA]</scope>
    <source>
        <strain evidence="3 4">JCM 16921</strain>
    </source>
</reference>
<feature type="compositionally biased region" description="Low complexity" evidence="1">
    <location>
        <begin position="532"/>
        <end position="543"/>
    </location>
</feature>
<feature type="transmembrane region" description="Helical" evidence="2">
    <location>
        <begin position="932"/>
        <end position="952"/>
    </location>
</feature>
<feature type="transmembrane region" description="Helical" evidence="2">
    <location>
        <begin position="906"/>
        <end position="925"/>
    </location>
</feature>
<sequence length="1091" mass="111991">MSALTRLSLRNRALIALITVVAAVFGVVAMTGARQELMPDVELPIVVVQSTEAGVAPDVVDTQISTPIETAVQSVEGIESTSSTSTTGSSTVTVEFAFGTDRVDAEQKVRQAVSRISAQLPDGLDPVIASGSTSDMPVVMLAASSSTLDPVDVADRVRENVTADIERLDGVAQATVMGGGSREIRVTPDPEALQAHGLTAASITQALQADGVVAGAGQVTDGDLDLSVRVGSRYTSTDDVADLPLLPAATSATTSASSVSQAGATATSAAVAPVRLGDVAAVELVQAPQTGISRVDGEPAVTIQVTKKAEGNTVAVSRAIADDLATLQANAGDDVSLSVIYDQAPSIEQSISSLTTEGMLGLVFAVLVILVFLLSARSTLVTAISIPLSLLITFIGIEAVGYSLNVLTLGALTIAIGRVVDDAIVVIENINRHMEHDPDGDRARVILRAVREVAGAITASTLTTAAVFLPVGFVGGVVGELFRPFAFTVVIALLASLLVALTIVPVLAYWFLRARRHAADTGRARGDDTSVAADAGGRAASADPVARRERDHSAVLAGEERTRLQRGYEPVLRGVLAHPWVTVIAAVAVLGATLALTPLMQTNFIGDSGETTASVTQRLPSGTSLEAAQRRAEPLESALRDVAGVETVATTIGSSGGLTAASFLGGGGADSTSFQIAYADDADAEQVQQDLRAVLNAQPDADDLSLSTSGASGVSNDVTIDVTAPDDERLAAATDVLMTGLQDVDDVAGIESSLASDIDTVHVAVRRDVAAEHGMTEAQIIGAVSAVMNPQQAATAQIDSTDVSIVVREADQPQDVDALRALTITTPTGDVRLDTLADVTMEQVPRSISSERGRRSATITITPAGESLNTVSAGVSRVLDETELPAGADAAVGGVLSEQSSAFRSLGLALLAAILIVYVIMVATFRSLRQPLLLLVSIPFAATGALAALLITGTPLGAASLVGLLMLVGIVVTNAIVLIDLVNQFRARGMAVHTALLEGASRRLRPILMTAAATVFALLPMALGITGHGGFISQPLALVVIGGLVSSTLLTLAVLPALYWLVEGHAERRAARHAASAGPVDSAETGTADPE</sequence>
<dbReference type="Pfam" id="PF00873">
    <property type="entry name" value="ACR_tran"/>
    <property type="match status" value="1"/>
</dbReference>
<dbReference type="InterPro" id="IPR027463">
    <property type="entry name" value="AcrB_DN_DC_subdom"/>
</dbReference>
<feature type="transmembrane region" description="Helical" evidence="2">
    <location>
        <begin position="485"/>
        <end position="512"/>
    </location>
</feature>
<name>A0A7C8FWR5_9MICO</name>
<dbReference type="InterPro" id="IPR001036">
    <property type="entry name" value="Acrflvin-R"/>
</dbReference>
<dbReference type="OrthoDB" id="3306666at2"/>
<evidence type="ECO:0000256" key="1">
    <source>
        <dbReference type="SAM" id="MobiDB-lite"/>
    </source>
</evidence>
<feature type="transmembrane region" description="Helical" evidence="2">
    <location>
        <begin position="354"/>
        <end position="373"/>
    </location>
</feature>
<evidence type="ECO:0000313" key="3">
    <source>
        <dbReference type="EMBL" id="KAB1631536.1"/>
    </source>
</evidence>
<feature type="region of interest" description="Disordered" evidence="1">
    <location>
        <begin position="523"/>
        <end position="552"/>
    </location>
</feature>
<feature type="transmembrane region" description="Helical" evidence="2">
    <location>
        <begin position="1037"/>
        <end position="1062"/>
    </location>
</feature>
<keyword evidence="2" id="KW-1133">Transmembrane helix</keyword>
<organism evidence="3 4">
    <name type="scientific">Pseudoclavibacter caeni</name>
    <dbReference type="NCBI Taxonomy" id="908846"/>
    <lineage>
        <taxon>Bacteria</taxon>
        <taxon>Bacillati</taxon>
        <taxon>Actinomycetota</taxon>
        <taxon>Actinomycetes</taxon>
        <taxon>Micrococcales</taxon>
        <taxon>Microbacteriaceae</taxon>
        <taxon>Pseudoclavibacter</taxon>
    </lineage>
</organism>
<gene>
    <name evidence="3" type="ORF">F8O02_07935</name>
</gene>
<dbReference type="GO" id="GO:0042910">
    <property type="term" value="F:xenobiotic transmembrane transporter activity"/>
    <property type="evidence" value="ECO:0007669"/>
    <property type="project" value="TreeGrafter"/>
</dbReference>
<dbReference type="Gene3D" id="3.30.70.1320">
    <property type="entry name" value="Multidrug efflux transporter AcrB pore domain like"/>
    <property type="match status" value="1"/>
</dbReference>
<feature type="transmembrane region" description="Helical" evidence="2">
    <location>
        <begin position="406"/>
        <end position="427"/>
    </location>
</feature>
<dbReference type="PANTHER" id="PTHR32063:SF0">
    <property type="entry name" value="SWARMING MOTILITY PROTEIN SWRC"/>
    <property type="match status" value="1"/>
</dbReference>
<accession>A0A7C8FWR5</accession>
<dbReference type="Gene3D" id="3.30.70.1430">
    <property type="entry name" value="Multidrug efflux transporter AcrB pore domain"/>
    <property type="match status" value="2"/>
</dbReference>
<evidence type="ECO:0000313" key="4">
    <source>
        <dbReference type="Proteomes" id="UP000481339"/>
    </source>
</evidence>
<dbReference type="Gene3D" id="3.30.2090.10">
    <property type="entry name" value="Multidrug efflux transporter AcrB TolC docking domain, DN and DC subdomains"/>
    <property type="match status" value="2"/>
</dbReference>
<dbReference type="SUPFAM" id="SSF82693">
    <property type="entry name" value="Multidrug efflux transporter AcrB pore domain, PN1, PN2, PC1 and PC2 subdomains"/>
    <property type="match status" value="2"/>
</dbReference>
<protein>
    <submittedName>
        <fullName evidence="3">Efflux RND transporter permease subunit</fullName>
    </submittedName>
</protein>
<feature type="transmembrane region" description="Helical" evidence="2">
    <location>
        <begin position="571"/>
        <end position="596"/>
    </location>
</feature>
<evidence type="ECO:0000256" key="2">
    <source>
        <dbReference type="SAM" id="Phobius"/>
    </source>
</evidence>
<dbReference type="RefSeq" id="WP_158036707.1">
    <property type="nucleotide sequence ID" value="NZ_BAAAZV010000002.1"/>
</dbReference>
<dbReference type="GO" id="GO:0005886">
    <property type="term" value="C:plasma membrane"/>
    <property type="evidence" value="ECO:0007669"/>
    <property type="project" value="TreeGrafter"/>
</dbReference>
<feature type="transmembrane region" description="Helical" evidence="2">
    <location>
        <begin position="453"/>
        <end position="473"/>
    </location>
</feature>
<dbReference type="Proteomes" id="UP000481339">
    <property type="component" value="Unassembled WGS sequence"/>
</dbReference>
<dbReference type="Gene3D" id="1.20.1640.10">
    <property type="entry name" value="Multidrug efflux transporter AcrB transmembrane domain"/>
    <property type="match status" value="2"/>
</dbReference>
<feature type="transmembrane region" description="Helical" evidence="2">
    <location>
        <begin position="1004"/>
        <end position="1025"/>
    </location>
</feature>
<dbReference type="PRINTS" id="PR00702">
    <property type="entry name" value="ACRIFLAVINRP"/>
</dbReference>
<dbReference type="SUPFAM" id="SSF82714">
    <property type="entry name" value="Multidrug efflux transporter AcrB TolC docking domain, DN and DC subdomains"/>
    <property type="match status" value="2"/>
</dbReference>
<dbReference type="SUPFAM" id="SSF82866">
    <property type="entry name" value="Multidrug efflux transporter AcrB transmembrane domain"/>
    <property type="match status" value="2"/>
</dbReference>
<proteinExistence type="predicted"/>
<keyword evidence="2" id="KW-0472">Membrane</keyword>
<feature type="transmembrane region" description="Helical" evidence="2">
    <location>
        <begin position="380"/>
        <end position="400"/>
    </location>
</feature>
<keyword evidence="4" id="KW-1185">Reference proteome</keyword>
<feature type="transmembrane region" description="Helical" evidence="2">
    <location>
        <begin position="958"/>
        <end position="983"/>
    </location>
</feature>